<accession>A0ABM4BH89</accession>
<evidence type="ECO:0000313" key="2">
    <source>
        <dbReference type="RefSeq" id="XP_065648389.1"/>
    </source>
</evidence>
<organism evidence="1 2">
    <name type="scientific">Hydra vulgaris</name>
    <name type="common">Hydra</name>
    <name type="synonym">Hydra attenuata</name>
    <dbReference type="NCBI Taxonomy" id="6087"/>
    <lineage>
        <taxon>Eukaryota</taxon>
        <taxon>Metazoa</taxon>
        <taxon>Cnidaria</taxon>
        <taxon>Hydrozoa</taxon>
        <taxon>Hydroidolina</taxon>
        <taxon>Anthoathecata</taxon>
        <taxon>Aplanulata</taxon>
        <taxon>Hydridae</taxon>
        <taxon>Hydra</taxon>
    </lineage>
</organism>
<dbReference type="Proteomes" id="UP001652625">
    <property type="component" value="Chromosome 03"/>
</dbReference>
<evidence type="ECO:0000313" key="1">
    <source>
        <dbReference type="Proteomes" id="UP001652625"/>
    </source>
</evidence>
<proteinExistence type="predicted"/>
<keyword evidence="1" id="KW-1185">Reference proteome</keyword>
<sequence length="559" mass="64310">MLKTLELPEGSYKKKVNTFLKKSRALFSINETNIFDLIKSDKNRDDEAKKEDIKFLRLCLRGDMVIFGNMDNKFCENAHRTQEKIVKMSEKIQRHRDKNKKKEISYLESDFSSTDSDNQTECDELYLPPAKVQKKQKRFQSDIKVCLQLSMENILNNWIPIMTRFGIGVRPGMCFLSSLYKAGGFNIDNISISRSTLNRKTHNVVESEAQIIREESIDKIRGLKVVVHFDTKILKRYDWEKGISKYEDRIAISASSPESGPLDFLPGILKIESSKGSDQAIAIQTMLEYYEMSDQIIGLCSDTTSSNTGKNKGAVSIIISYALKRPVLWLMCRHHIYERHVAHVMKEIFGPTSSRSKKLYVILQKLWPQIYEDVNKLERIVKFDLSQDAFRPGSLLFKLALDTKEFCITALHKNTFQRGDYKYLCELMAFFLGAELSNLSFKQPGAHHEARFMADCIYLLVIQITQKYHPADSETVGKNTINHLKVATNYIVFFHGLFFIKSPNASQASSNDLMAFDIAFQLQTVDEFKKLAAIGKVLYQSLKRHTWYLSPQQVNFCSC</sequence>
<dbReference type="RefSeq" id="XP_065648389.1">
    <property type="nucleotide sequence ID" value="XM_065792317.1"/>
</dbReference>
<reference evidence="2" key="1">
    <citation type="submission" date="2025-08" db="UniProtKB">
        <authorList>
            <consortium name="RefSeq"/>
        </authorList>
    </citation>
    <scope>IDENTIFICATION</scope>
</reference>
<dbReference type="GeneID" id="136077946"/>
<name>A0ABM4BH89_HYDVU</name>
<protein>
    <submittedName>
        <fullName evidence="2">Uncharacterized protein LOC136077946</fullName>
    </submittedName>
</protein>
<gene>
    <name evidence="2" type="primary">LOC136077946</name>
</gene>